<reference evidence="7 8" key="1">
    <citation type="submission" date="2020-08" db="EMBL/GenBank/DDBJ databases">
        <authorList>
            <person name="Liu C."/>
            <person name="Sun Q."/>
        </authorList>
    </citation>
    <scope>NUCLEOTIDE SEQUENCE [LARGE SCALE GENOMIC DNA]</scope>
    <source>
        <strain evidence="7 8">NSJ-57</strain>
    </source>
</reference>
<evidence type="ECO:0000256" key="4">
    <source>
        <dbReference type="ARBA" id="ARBA00032089"/>
    </source>
</evidence>
<sequence length="280" mass="32016">MIRNNKNSNNFFTKKLLLILVGIVVLFGLFQGIVNYGVDLISYIVFPVQKKVYQMGNYVKDTSDAVAKYKEILKENELLKEENIKYERAVTRNIQLVQENLRLRNILGMKEEKQLDVIVAKVNFKNHNNLYERFYIDLGKNDNIKKNMIVLSDDNKLIGRIGRVYSDYSVVDMITGENSNVSGLSDSNMLGVVKGSNEDDGTLYFEPNTFQNTLHVGEKIYTSGISDIYPKGIYIGEIAQIDDVQGDVFRSIKVKNDVDVLNLNEVLILIPKDKKEEKKK</sequence>
<gene>
    <name evidence="7" type="primary">mreC</name>
    <name evidence="7" type="ORF">H9Q81_04605</name>
</gene>
<dbReference type="GO" id="GO:0008360">
    <property type="term" value="P:regulation of cell shape"/>
    <property type="evidence" value="ECO:0007669"/>
    <property type="project" value="UniProtKB-KW"/>
</dbReference>
<dbReference type="NCBIfam" id="TIGR00219">
    <property type="entry name" value="mreC"/>
    <property type="match status" value="1"/>
</dbReference>
<dbReference type="InterPro" id="IPR042175">
    <property type="entry name" value="Cell/Rod_MreC_2"/>
</dbReference>
<evidence type="ECO:0000313" key="8">
    <source>
        <dbReference type="Proteomes" id="UP000515913"/>
    </source>
</evidence>
<dbReference type="PANTHER" id="PTHR34138:SF1">
    <property type="entry name" value="CELL SHAPE-DETERMINING PROTEIN MREC"/>
    <property type="match status" value="1"/>
</dbReference>
<dbReference type="InterPro" id="IPR042177">
    <property type="entry name" value="Cell/Rod_1"/>
</dbReference>
<comment type="similarity">
    <text evidence="1 5">Belongs to the MreC family.</text>
</comment>
<accession>A0A7G9GZ72</accession>
<dbReference type="RefSeq" id="WP_101473844.1">
    <property type="nucleotide sequence ID" value="NZ_JAQEZM010000002.1"/>
</dbReference>
<dbReference type="AlphaFoldDB" id="A0A7G9GZ72"/>
<organism evidence="7 8">
    <name type="scientific">Fusobacterium hominis</name>
    <dbReference type="NCBI Taxonomy" id="2764326"/>
    <lineage>
        <taxon>Bacteria</taxon>
        <taxon>Fusobacteriati</taxon>
        <taxon>Fusobacteriota</taxon>
        <taxon>Fusobacteriia</taxon>
        <taxon>Fusobacteriales</taxon>
        <taxon>Fusobacteriaceae</taxon>
        <taxon>Fusobacterium</taxon>
    </lineage>
</organism>
<dbReference type="PIRSF" id="PIRSF038471">
    <property type="entry name" value="MreC"/>
    <property type="match status" value="1"/>
</dbReference>
<evidence type="ECO:0000256" key="1">
    <source>
        <dbReference type="ARBA" id="ARBA00009369"/>
    </source>
</evidence>
<dbReference type="InterPro" id="IPR007221">
    <property type="entry name" value="MreC"/>
</dbReference>
<dbReference type="EMBL" id="CP060637">
    <property type="protein sequence ID" value="QNM16104.1"/>
    <property type="molecule type" value="Genomic_DNA"/>
</dbReference>
<dbReference type="GO" id="GO:0005886">
    <property type="term" value="C:plasma membrane"/>
    <property type="evidence" value="ECO:0007669"/>
    <property type="project" value="TreeGrafter"/>
</dbReference>
<evidence type="ECO:0000259" key="6">
    <source>
        <dbReference type="Pfam" id="PF04085"/>
    </source>
</evidence>
<dbReference type="KEGG" id="fho:H9Q81_04605"/>
<dbReference type="PANTHER" id="PTHR34138">
    <property type="entry name" value="CELL SHAPE-DETERMINING PROTEIN MREC"/>
    <property type="match status" value="1"/>
</dbReference>
<evidence type="ECO:0000256" key="5">
    <source>
        <dbReference type="PIRNR" id="PIRNR038471"/>
    </source>
</evidence>
<evidence type="ECO:0000313" key="7">
    <source>
        <dbReference type="EMBL" id="QNM16104.1"/>
    </source>
</evidence>
<name>A0A7G9GZ72_9FUSO</name>
<feature type="domain" description="Rod shape-determining protein MreC beta-barrel core" evidence="6">
    <location>
        <begin position="125"/>
        <end position="269"/>
    </location>
</feature>
<evidence type="ECO:0000256" key="2">
    <source>
        <dbReference type="ARBA" id="ARBA00013855"/>
    </source>
</evidence>
<dbReference type="InterPro" id="IPR055342">
    <property type="entry name" value="MreC_beta-barrel_core"/>
</dbReference>
<comment type="function">
    <text evidence="5">Involved in formation and maintenance of cell shape.</text>
</comment>
<protein>
    <recommendedName>
        <fullName evidence="2 5">Cell shape-determining protein MreC</fullName>
    </recommendedName>
    <alternativeName>
        <fullName evidence="4 5">Cell shape protein MreC</fullName>
    </alternativeName>
</protein>
<dbReference type="Gene3D" id="2.40.10.350">
    <property type="entry name" value="Rod shape-determining protein MreC, domain 2"/>
    <property type="match status" value="1"/>
</dbReference>
<proteinExistence type="inferred from homology"/>
<keyword evidence="3 5" id="KW-0133">Cell shape</keyword>
<evidence type="ECO:0000256" key="3">
    <source>
        <dbReference type="ARBA" id="ARBA00022960"/>
    </source>
</evidence>
<dbReference type="Pfam" id="PF04085">
    <property type="entry name" value="MreC"/>
    <property type="match status" value="1"/>
</dbReference>
<dbReference type="Gene3D" id="2.40.10.340">
    <property type="entry name" value="Rod shape-determining protein MreC, domain 1"/>
    <property type="match status" value="1"/>
</dbReference>
<keyword evidence="8" id="KW-1185">Reference proteome</keyword>
<dbReference type="Proteomes" id="UP000515913">
    <property type="component" value="Chromosome"/>
</dbReference>